<name>A0A1U7WAB2_NICSY</name>
<proteinExistence type="predicted"/>
<reference evidence="2" key="2">
    <citation type="submission" date="2025-08" db="UniProtKB">
        <authorList>
            <consortium name="RefSeq"/>
        </authorList>
    </citation>
    <scope>IDENTIFICATION</scope>
    <source>
        <tissue evidence="2">Leaf</tissue>
    </source>
</reference>
<dbReference type="RefSeq" id="XP_009776932.1">
    <property type="nucleotide sequence ID" value="XM_009778630.1"/>
</dbReference>
<dbReference type="SUPFAM" id="SSF52058">
    <property type="entry name" value="L domain-like"/>
    <property type="match status" value="1"/>
</dbReference>
<reference evidence="1" key="1">
    <citation type="journal article" date="2013" name="Genome Biol.">
        <title>Reference genomes and transcriptomes of Nicotiana sylvestris and Nicotiana tomentosiformis.</title>
        <authorList>
            <person name="Sierro N."/>
            <person name="Battey J.N."/>
            <person name="Ouadi S."/>
            <person name="Bovet L."/>
            <person name="Goepfert S."/>
            <person name="Bakaher N."/>
            <person name="Peitsch M.C."/>
            <person name="Ivanov N.V."/>
        </authorList>
    </citation>
    <scope>NUCLEOTIDE SEQUENCE [LARGE SCALE GENOMIC DNA]</scope>
</reference>
<dbReference type="AlphaFoldDB" id="A0A1U7WAB2"/>
<protein>
    <submittedName>
        <fullName evidence="2">Late blight resistance protein homolog R1A-3</fullName>
    </submittedName>
</protein>
<dbReference type="PANTHER" id="PTHR15140">
    <property type="entry name" value="TUBULIN-SPECIFIC CHAPERONE E"/>
    <property type="match status" value="1"/>
</dbReference>
<evidence type="ECO:0000313" key="1">
    <source>
        <dbReference type="Proteomes" id="UP000189701"/>
    </source>
</evidence>
<dbReference type="Gene3D" id="3.80.10.10">
    <property type="entry name" value="Ribonuclease Inhibitor"/>
    <property type="match status" value="1"/>
</dbReference>
<dbReference type="PANTHER" id="PTHR15140:SF37">
    <property type="entry name" value="UBIQUITIN-LIKE DOMAIN-CONTAINING PROTEIN"/>
    <property type="match status" value="1"/>
</dbReference>
<dbReference type="Proteomes" id="UP000189701">
    <property type="component" value="Unplaced"/>
</dbReference>
<sequence length="159" mass="18161">MYSSLFRKTNILDSTQLRKMIAQHGKSCYIAKLEVLKLRDNEFVGQECRLSDEDEFNQLKFLLLAEPRLVKWEAGSVNFPTLQKLVLRKCIRLEEIPIDIGEICTLEAIELICCSASAQNSATEIQDEQESMGNSCLDVRAYANDESSSLFDFWRAVLD</sequence>
<gene>
    <name evidence="2" type="primary">LOC104226599</name>
</gene>
<dbReference type="InterPro" id="IPR032675">
    <property type="entry name" value="LRR_dom_sf"/>
</dbReference>
<evidence type="ECO:0000313" key="2">
    <source>
        <dbReference type="RefSeq" id="XP_009776932.1"/>
    </source>
</evidence>
<dbReference type="eggNOG" id="KOG4658">
    <property type="taxonomic scope" value="Eukaryota"/>
</dbReference>
<organism evidence="1 2">
    <name type="scientific">Nicotiana sylvestris</name>
    <name type="common">Wood tobacco</name>
    <name type="synonym">South American tobacco</name>
    <dbReference type="NCBI Taxonomy" id="4096"/>
    <lineage>
        <taxon>Eukaryota</taxon>
        <taxon>Viridiplantae</taxon>
        <taxon>Streptophyta</taxon>
        <taxon>Embryophyta</taxon>
        <taxon>Tracheophyta</taxon>
        <taxon>Spermatophyta</taxon>
        <taxon>Magnoliopsida</taxon>
        <taxon>eudicotyledons</taxon>
        <taxon>Gunneridae</taxon>
        <taxon>Pentapetalae</taxon>
        <taxon>asterids</taxon>
        <taxon>lamiids</taxon>
        <taxon>Solanales</taxon>
        <taxon>Solanaceae</taxon>
        <taxon>Nicotianoideae</taxon>
        <taxon>Nicotianeae</taxon>
        <taxon>Nicotiana</taxon>
    </lineage>
</organism>
<keyword evidence="1" id="KW-1185">Reference proteome</keyword>
<accession>A0A1U7WAB2</accession>